<reference evidence="8" key="1">
    <citation type="submission" date="2021-01" db="EMBL/GenBank/DDBJ databases">
        <title>Whole genome shotgun sequence of Actinoplanes rishiriensis NBRC 108556.</title>
        <authorList>
            <person name="Komaki H."/>
            <person name="Tamura T."/>
        </authorList>
    </citation>
    <scope>NUCLEOTIDE SEQUENCE</scope>
    <source>
        <strain evidence="8">NBRC 108556</strain>
    </source>
</reference>
<dbReference type="PANTHER" id="PTHR24045:SF0">
    <property type="entry name" value="N-ACETYLGLUCOSAMINE-1-PHOSPHOTRANSFERASE SUBUNITS ALPHA_BETA"/>
    <property type="match status" value="1"/>
</dbReference>
<dbReference type="Pfam" id="PF11380">
    <property type="entry name" value="Stealth_CR2"/>
    <property type="match status" value="1"/>
</dbReference>
<name>A0A919K9L6_9ACTN</name>
<dbReference type="EMBL" id="BOMV01000069">
    <property type="protein sequence ID" value="GIE99131.1"/>
    <property type="molecule type" value="Genomic_DNA"/>
</dbReference>
<feature type="domain" description="Stealth protein CR4 conserved region 4" evidence="7">
    <location>
        <begin position="485"/>
        <end position="530"/>
    </location>
</feature>
<evidence type="ECO:0000259" key="7">
    <source>
        <dbReference type="Pfam" id="PF17103"/>
    </source>
</evidence>
<keyword evidence="3" id="KW-0270">Exopolysaccharide synthesis</keyword>
<feature type="domain" description="Stealth protein CR1 conserved region 1" evidence="5">
    <location>
        <begin position="216"/>
        <end position="239"/>
    </location>
</feature>
<dbReference type="InterPro" id="IPR047141">
    <property type="entry name" value="Stealth"/>
</dbReference>
<dbReference type="Proteomes" id="UP000636960">
    <property type="component" value="Unassembled WGS sequence"/>
</dbReference>
<evidence type="ECO:0000256" key="2">
    <source>
        <dbReference type="ARBA" id="ARBA00022679"/>
    </source>
</evidence>
<feature type="domain" description="Stealth protein CR2 conserved region 2" evidence="4">
    <location>
        <begin position="257"/>
        <end position="362"/>
    </location>
</feature>
<comment type="similarity">
    <text evidence="1">Belongs to the stealth family.</text>
</comment>
<dbReference type="Pfam" id="PF17103">
    <property type="entry name" value="Stealth_CR4"/>
    <property type="match status" value="1"/>
</dbReference>
<keyword evidence="9" id="KW-1185">Reference proteome</keyword>
<evidence type="ECO:0000259" key="4">
    <source>
        <dbReference type="Pfam" id="PF11380"/>
    </source>
</evidence>
<evidence type="ECO:0000259" key="5">
    <source>
        <dbReference type="Pfam" id="PF17101"/>
    </source>
</evidence>
<evidence type="ECO:0000259" key="6">
    <source>
        <dbReference type="Pfam" id="PF17102"/>
    </source>
</evidence>
<evidence type="ECO:0000256" key="3">
    <source>
        <dbReference type="ARBA" id="ARBA00023169"/>
    </source>
</evidence>
<feature type="domain" description="Stealth protein CR3 conserved region 3" evidence="6">
    <location>
        <begin position="407"/>
        <end position="453"/>
    </location>
</feature>
<dbReference type="Pfam" id="PF17101">
    <property type="entry name" value="Stealth_CR1"/>
    <property type="match status" value="1"/>
</dbReference>
<evidence type="ECO:0000313" key="9">
    <source>
        <dbReference type="Proteomes" id="UP000636960"/>
    </source>
</evidence>
<comment type="caution">
    <text evidence="8">The sequence shown here is derived from an EMBL/GenBank/DDBJ whole genome shotgun (WGS) entry which is preliminary data.</text>
</comment>
<evidence type="ECO:0000256" key="1">
    <source>
        <dbReference type="ARBA" id="ARBA00007583"/>
    </source>
</evidence>
<gene>
    <name evidence="8" type="ORF">Ari01nite_65960</name>
</gene>
<organism evidence="8 9">
    <name type="scientific">Paractinoplanes rishiriensis</name>
    <dbReference type="NCBI Taxonomy" id="1050105"/>
    <lineage>
        <taxon>Bacteria</taxon>
        <taxon>Bacillati</taxon>
        <taxon>Actinomycetota</taxon>
        <taxon>Actinomycetes</taxon>
        <taxon>Micromonosporales</taxon>
        <taxon>Micromonosporaceae</taxon>
        <taxon>Paractinoplanes</taxon>
    </lineage>
</organism>
<dbReference type="RefSeq" id="WP_239163231.1">
    <property type="nucleotide sequence ID" value="NZ_BOMV01000069.1"/>
</dbReference>
<dbReference type="GO" id="GO:0000271">
    <property type="term" value="P:polysaccharide biosynthetic process"/>
    <property type="evidence" value="ECO:0007669"/>
    <property type="project" value="UniProtKB-KW"/>
</dbReference>
<keyword evidence="2" id="KW-0808">Transferase</keyword>
<sequence>MSPLRLVRKAVPRPVRRLVFTALPAPVRDALAKRKERRDPLVQERNVAGIDPDASPLSVRTRNLDRVVDALDEAGVGYFRVPPVQWQRTALAVPESARPGVERVLARLARAGATVAPVVDDKAGLPVATAVYWPITDPGRHLLLGVEHACEIEFWREEADRLVAPRFNLSVDVVLHTDAEVEADESAFGDFRAAAPGRTYRTRQPFLLPALEHVDFPIDVVYTWVDGADPAWVARKNAALVENGWVSVNEEAANASRYVSRDELRYSLRSLHAYAPWVRRIFLVTDDQVPEWLNVDHPQVTVVSHKEIFGTEGRLPTFNSMAIETRLHHIEGLSEHFLYVNDDVFFGQALPPGFFFTASGQTRVFLSRIRVDCGPPTADEPPVMSAGKNNRALIEREFGRFLGFKIKHTPHAARRSVLAEIVERYPEQIAATAAHQFRHPEDISLTSSLQQHWSYLTGRAVLGDVQYMYRDLADPLTPQRLATTLRRRHHQLFCLNDTNSTGAEAQAQAAMLASFLPAYYPFRSPYELSGGV</sequence>
<accession>A0A919K9L6</accession>
<proteinExistence type="inferred from homology"/>
<evidence type="ECO:0000313" key="8">
    <source>
        <dbReference type="EMBL" id="GIE99131.1"/>
    </source>
</evidence>
<dbReference type="InterPro" id="IPR031358">
    <property type="entry name" value="Stealth_CR1"/>
</dbReference>
<dbReference type="PANTHER" id="PTHR24045">
    <property type="match status" value="1"/>
</dbReference>
<dbReference type="Pfam" id="PF17102">
    <property type="entry name" value="Stealth_CR3"/>
    <property type="match status" value="1"/>
</dbReference>
<dbReference type="AlphaFoldDB" id="A0A919K9L6"/>
<dbReference type="InterPro" id="IPR031357">
    <property type="entry name" value="Stealth_CR3"/>
</dbReference>
<dbReference type="InterPro" id="IPR031356">
    <property type="entry name" value="Stealth_CR4"/>
</dbReference>
<dbReference type="GO" id="GO:0016772">
    <property type="term" value="F:transferase activity, transferring phosphorus-containing groups"/>
    <property type="evidence" value="ECO:0007669"/>
    <property type="project" value="InterPro"/>
</dbReference>
<dbReference type="InterPro" id="IPR021520">
    <property type="entry name" value="Stealth_CR2"/>
</dbReference>
<protein>
    <submittedName>
        <fullName evidence="8">Exopolysaccharide phosphotransferase</fullName>
    </submittedName>
</protein>